<evidence type="ECO:0000256" key="2">
    <source>
        <dbReference type="ARBA" id="ARBA00022840"/>
    </source>
</evidence>
<dbReference type="InterPro" id="IPR011009">
    <property type="entry name" value="Kinase-like_dom_sf"/>
</dbReference>
<dbReference type="PROSITE" id="PS00108">
    <property type="entry name" value="PROTEIN_KINASE_ST"/>
    <property type="match status" value="1"/>
</dbReference>
<reference evidence="4 5" key="1">
    <citation type="submission" date="2014-04" db="EMBL/GenBank/DDBJ databases">
        <authorList>
            <consortium name="DOE Joint Genome Institute"/>
            <person name="Kuo A."/>
            <person name="Girlanda M."/>
            <person name="Perotto S."/>
            <person name="Kohler A."/>
            <person name="Nagy L.G."/>
            <person name="Floudas D."/>
            <person name="Copeland A."/>
            <person name="Barry K.W."/>
            <person name="Cichocki N."/>
            <person name="Veneault-Fourrey C."/>
            <person name="LaButti K."/>
            <person name="Lindquist E.A."/>
            <person name="Lipzen A."/>
            <person name="Lundell T."/>
            <person name="Morin E."/>
            <person name="Murat C."/>
            <person name="Sun H."/>
            <person name="Tunlid A."/>
            <person name="Henrissat B."/>
            <person name="Grigoriev I.V."/>
            <person name="Hibbett D.S."/>
            <person name="Martin F."/>
            <person name="Nordberg H.P."/>
            <person name="Cantor M.N."/>
            <person name="Hua S.X."/>
        </authorList>
    </citation>
    <scope>NUCLEOTIDE SEQUENCE [LARGE SCALE GENOMIC DNA]</scope>
    <source>
        <strain evidence="4 5">MUT 4182</strain>
    </source>
</reference>
<evidence type="ECO:0000259" key="3">
    <source>
        <dbReference type="PROSITE" id="PS50011"/>
    </source>
</evidence>
<reference evidence="5" key="2">
    <citation type="submission" date="2015-01" db="EMBL/GenBank/DDBJ databases">
        <title>Evolutionary Origins and Diversification of the Mycorrhizal Mutualists.</title>
        <authorList>
            <consortium name="DOE Joint Genome Institute"/>
            <consortium name="Mycorrhizal Genomics Consortium"/>
            <person name="Kohler A."/>
            <person name="Kuo A."/>
            <person name="Nagy L.G."/>
            <person name="Floudas D."/>
            <person name="Copeland A."/>
            <person name="Barry K.W."/>
            <person name="Cichocki N."/>
            <person name="Veneault-Fourrey C."/>
            <person name="LaButti K."/>
            <person name="Lindquist E.A."/>
            <person name="Lipzen A."/>
            <person name="Lundell T."/>
            <person name="Morin E."/>
            <person name="Murat C."/>
            <person name="Riley R."/>
            <person name="Ohm R."/>
            <person name="Sun H."/>
            <person name="Tunlid A."/>
            <person name="Henrissat B."/>
            <person name="Grigoriev I.V."/>
            <person name="Hibbett D.S."/>
            <person name="Martin F."/>
        </authorList>
    </citation>
    <scope>NUCLEOTIDE SEQUENCE [LARGE SCALE GENOMIC DNA]</scope>
    <source>
        <strain evidence="5">MUT 4182</strain>
    </source>
</reference>
<proteinExistence type="predicted"/>
<dbReference type="GO" id="GO:0005886">
    <property type="term" value="C:plasma membrane"/>
    <property type="evidence" value="ECO:0007669"/>
    <property type="project" value="TreeGrafter"/>
</dbReference>
<dbReference type="Proteomes" id="UP000054248">
    <property type="component" value="Unassembled WGS sequence"/>
</dbReference>
<dbReference type="SUPFAM" id="SSF56112">
    <property type="entry name" value="Protein kinase-like (PK-like)"/>
    <property type="match status" value="1"/>
</dbReference>
<feature type="non-terminal residue" evidence="4">
    <location>
        <position position="210"/>
    </location>
</feature>
<dbReference type="OrthoDB" id="410920at2759"/>
<dbReference type="PANTHER" id="PTHR27001:SF931">
    <property type="entry name" value="OS11G0664100 PROTEIN"/>
    <property type="match status" value="1"/>
</dbReference>
<dbReference type="STRING" id="1051891.A0A0C3LG34"/>
<dbReference type="PANTHER" id="PTHR27001">
    <property type="entry name" value="OS01G0253100 PROTEIN"/>
    <property type="match status" value="1"/>
</dbReference>
<dbReference type="Gene3D" id="1.10.510.10">
    <property type="entry name" value="Transferase(Phosphotransferase) domain 1"/>
    <property type="match status" value="1"/>
</dbReference>
<dbReference type="InterPro" id="IPR008271">
    <property type="entry name" value="Ser/Thr_kinase_AS"/>
</dbReference>
<dbReference type="PROSITE" id="PS50011">
    <property type="entry name" value="PROTEIN_KINASE_DOM"/>
    <property type="match status" value="1"/>
</dbReference>
<name>A0A0C3LG34_9AGAM</name>
<evidence type="ECO:0000313" key="5">
    <source>
        <dbReference type="Proteomes" id="UP000054248"/>
    </source>
</evidence>
<accession>A0A0C3LG34</accession>
<dbReference type="HOGENOM" id="CLU_000288_7_13_1"/>
<evidence type="ECO:0000256" key="1">
    <source>
        <dbReference type="ARBA" id="ARBA00022741"/>
    </source>
</evidence>
<dbReference type="InterPro" id="IPR001245">
    <property type="entry name" value="Ser-Thr/Tyr_kinase_cat_dom"/>
</dbReference>
<dbReference type="EMBL" id="KN823176">
    <property type="protein sequence ID" value="KIO20397.1"/>
    <property type="molecule type" value="Genomic_DNA"/>
</dbReference>
<feature type="domain" description="Protein kinase" evidence="3">
    <location>
        <begin position="38"/>
        <end position="210"/>
    </location>
</feature>
<dbReference type="Pfam" id="PF07714">
    <property type="entry name" value="PK_Tyr_Ser-Thr"/>
    <property type="match status" value="1"/>
</dbReference>
<evidence type="ECO:0000313" key="4">
    <source>
        <dbReference type="EMBL" id="KIO20397.1"/>
    </source>
</evidence>
<dbReference type="GO" id="GO:0004672">
    <property type="term" value="F:protein kinase activity"/>
    <property type="evidence" value="ECO:0007669"/>
    <property type="project" value="InterPro"/>
</dbReference>
<keyword evidence="2" id="KW-0067">ATP-binding</keyword>
<keyword evidence="5" id="KW-1185">Reference proteome</keyword>
<sequence>MADERTPTLGELQDPCYRARKILSKMNRYRIDPRRLKMTESGPSGRGGQSTVSMATIMPPEEVPTWIPEERLTEVLNTTFAIKKLKFDPEDDGESVKVFKSFVNELSLMATISHPNIVKLVGFVENMREGHAWIVLRWEANGNVREFLRLGEWDIPEHISLIQDVANGAEYLHSREPPICHGDLKSLNILVDSSYHALITDFGSARIQRC</sequence>
<dbReference type="InterPro" id="IPR000719">
    <property type="entry name" value="Prot_kinase_dom"/>
</dbReference>
<dbReference type="GO" id="GO:0005524">
    <property type="term" value="F:ATP binding"/>
    <property type="evidence" value="ECO:0007669"/>
    <property type="project" value="UniProtKB-KW"/>
</dbReference>
<gene>
    <name evidence="4" type="ORF">M407DRAFT_29974</name>
</gene>
<dbReference type="AlphaFoldDB" id="A0A0C3LG34"/>
<keyword evidence="1" id="KW-0547">Nucleotide-binding</keyword>
<protein>
    <recommendedName>
        <fullName evidence="3">Protein kinase domain-containing protein</fullName>
    </recommendedName>
</protein>
<organism evidence="4 5">
    <name type="scientific">Tulasnella calospora MUT 4182</name>
    <dbReference type="NCBI Taxonomy" id="1051891"/>
    <lineage>
        <taxon>Eukaryota</taxon>
        <taxon>Fungi</taxon>
        <taxon>Dikarya</taxon>
        <taxon>Basidiomycota</taxon>
        <taxon>Agaricomycotina</taxon>
        <taxon>Agaricomycetes</taxon>
        <taxon>Cantharellales</taxon>
        <taxon>Tulasnellaceae</taxon>
        <taxon>Tulasnella</taxon>
    </lineage>
</organism>
<dbReference type="SMART" id="SM00220">
    <property type="entry name" value="S_TKc"/>
    <property type="match status" value="1"/>
</dbReference>